<comment type="similarity">
    <text evidence="1">Belongs to the thioesterase PaaI family.</text>
</comment>
<dbReference type="RefSeq" id="WP_110608982.1">
    <property type="nucleotide sequence ID" value="NZ_PDOD01000001.1"/>
</dbReference>
<accession>A0A323TMQ6</accession>
<sequence length="131" mass="14021">MDVVSQQIEPPNCDKTLNIQIKTASDGKAVASWETDDRFINGLGIVMGGFVSSAADITMAYAVSSLLNEDQSFGSINLSTTFHRPVVVGKVDIDARVERIGKTIAYVVADLMQNDKKVASVTSSVIILTAK</sequence>
<dbReference type="GO" id="GO:0047617">
    <property type="term" value="F:fatty acyl-CoA hydrolase activity"/>
    <property type="evidence" value="ECO:0007669"/>
    <property type="project" value="InterPro"/>
</dbReference>
<proteinExistence type="inferred from homology"/>
<name>A0A323TMQ6_9BACI</name>
<dbReference type="SUPFAM" id="SSF54637">
    <property type="entry name" value="Thioesterase/thiol ester dehydrase-isomerase"/>
    <property type="match status" value="1"/>
</dbReference>
<dbReference type="AlphaFoldDB" id="A0A323TMQ6"/>
<dbReference type="Pfam" id="PF03061">
    <property type="entry name" value="4HBT"/>
    <property type="match status" value="1"/>
</dbReference>
<dbReference type="OrthoDB" id="2735402at2"/>
<evidence type="ECO:0000313" key="5">
    <source>
        <dbReference type="Proteomes" id="UP000248214"/>
    </source>
</evidence>
<dbReference type="EMBL" id="PDOD01000001">
    <property type="protein sequence ID" value="PYZ95346.1"/>
    <property type="molecule type" value="Genomic_DNA"/>
</dbReference>
<evidence type="ECO:0000256" key="1">
    <source>
        <dbReference type="ARBA" id="ARBA00008324"/>
    </source>
</evidence>
<dbReference type="InterPro" id="IPR003736">
    <property type="entry name" value="PAAI_dom"/>
</dbReference>
<dbReference type="NCBIfam" id="TIGR00369">
    <property type="entry name" value="unchar_dom_1"/>
    <property type="match status" value="1"/>
</dbReference>
<dbReference type="Gene3D" id="3.10.129.10">
    <property type="entry name" value="Hotdog Thioesterase"/>
    <property type="match status" value="1"/>
</dbReference>
<dbReference type="CDD" id="cd03443">
    <property type="entry name" value="PaaI_thioesterase"/>
    <property type="match status" value="1"/>
</dbReference>
<dbReference type="PANTHER" id="PTHR21660">
    <property type="entry name" value="THIOESTERASE SUPERFAMILY MEMBER-RELATED"/>
    <property type="match status" value="1"/>
</dbReference>
<dbReference type="InterPro" id="IPR029069">
    <property type="entry name" value="HotDog_dom_sf"/>
</dbReference>
<feature type="domain" description="Thioesterase" evidence="3">
    <location>
        <begin position="44"/>
        <end position="118"/>
    </location>
</feature>
<evidence type="ECO:0000256" key="2">
    <source>
        <dbReference type="ARBA" id="ARBA00022801"/>
    </source>
</evidence>
<dbReference type="InterPro" id="IPR006683">
    <property type="entry name" value="Thioestr_dom"/>
</dbReference>
<reference evidence="4 5" key="1">
    <citation type="submission" date="2017-10" db="EMBL/GenBank/DDBJ databases">
        <title>Bacillus sp. nov., a halophilic bacterium isolated from a Keqin Lake.</title>
        <authorList>
            <person name="Wang H."/>
        </authorList>
    </citation>
    <scope>NUCLEOTIDE SEQUENCE [LARGE SCALE GENOMIC DNA]</scope>
    <source>
        <strain evidence="4 5">KQ-12</strain>
    </source>
</reference>
<keyword evidence="2" id="KW-0378">Hydrolase</keyword>
<evidence type="ECO:0000259" key="3">
    <source>
        <dbReference type="Pfam" id="PF03061"/>
    </source>
</evidence>
<keyword evidence="5" id="KW-1185">Reference proteome</keyword>
<dbReference type="Proteomes" id="UP000248214">
    <property type="component" value="Unassembled WGS sequence"/>
</dbReference>
<dbReference type="PANTHER" id="PTHR21660:SF1">
    <property type="entry name" value="ACYL-COENZYME A THIOESTERASE 13"/>
    <property type="match status" value="1"/>
</dbReference>
<protein>
    <submittedName>
        <fullName evidence="4">Thioesterase</fullName>
    </submittedName>
</protein>
<comment type="caution">
    <text evidence="4">The sequence shown here is derived from an EMBL/GenBank/DDBJ whole genome shotgun (WGS) entry which is preliminary data.</text>
</comment>
<evidence type="ECO:0000313" key="4">
    <source>
        <dbReference type="EMBL" id="PYZ95346.1"/>
    </source>
</evidence>
<gene>
    <name evidence="4" type="ORF">CR194_04785</name>
</gene>
<dbReference type="InterPro" id="IPR039298">
    <property type="entry name" value="ACOT13"/>
</dbReference>
<organism evidence="4 5">
    <name type="scientific">Salipaludibacillus keqinensis</name>
    <dbReference type="NCBI Taxonomy" id="2045207"/>
    <lineage>
        <taxon>Bacteria</taxon>
        <taxon>Bacillati</taxon>
        <taxon>Bacillota</taxon>
        <taxon>Bacilli</taxon>
        <taxon>Bacillales</taxon>
        <taxon>Bacillaceae</taxon>
    </lineage>
</organism>